<dbReference type="PATRIC" id="fig|1434120.4.peg.3692"/>
<dbReference type="PANTHER" id="PTHR37464:SF1">
    <property type="entry name" value="BLL2463 PROTEIN"/>
    <property type="match status" value="1"/>
</dbReference>
<evidence type="ECO:0000313" key="4">
    <source>
        <dbReference type="EMBL" id="AKB29543.1"/>
    </source>
</evidence>
<dbReference type="SUPFAM" id="SSF52317">
    <property type="entry name" value="Class I glutamine amidotransferase-like"/>
    <property type="match status" value="1"/>
</dbReference>
<feature type="domain" description="DUF7408" evidence="3">
    <location>
        <begin position="318"/>
        <end position="509"/>
    </location>
</feature>
<proteinExistence type="predicted"/>
<keyword evidence="1" id="KW-1133">Transmembrane helix</keyword>
<evidence type="ECO:0000259" key="3">
    <source>
        <dbReference type="Pfam" id="PF24157"/>
    </source>
</evidence>
<accession>A0A0E3P6V6</accession>
<dbReference type="PANTHER" id="PTHR37464">
    <property type="entry name" value="BLL2463 PROTEIN"/>
    <property type="match status" value="1"/>
</dbReference>
<dbReference type="Proteomes" id="UP000033111">
    <property type="component" value="Chromosome"/>
</dbReference>
<feature type="transmembrane region" description="Helical" evidence="1">
    <location>
        <begin position="609"/>
        <end position="626"/>
    </location>
</feature>
<feature type="transmembrane region" description="Helical" evidence="1">
    <location>
        <begin position="12"/>
        <end position="28"/>
    </location>
</feature>
<dbReference type="AlphaFoldDB" id="A0A0E3P6V6"/>
<dbReference type="Gene3D" id="3.40.50.880">
    <property type="match status" value="1"/>
</dbReference>
<dbReference type="EMBL" id="CP009506">
    <property type="protein sequence ID" value="AKB29543.1"/>
    <property type="molecule type" value="Genomic_DNA"/>
</dbReference>
<dbReference type="InterPro" id="IPR029062">
    <property type="entry name" value="Class_I_gatase-like"/>
</dbReference>
<keyword evidence="1" id="KW-0812">Transmembrane</keyword>
<dbReference type="InterPro" id="IPR024163">
    <property type="entry name" value="Aerotolerance_reg_N"/>
</dbReference>
<dbReference type="Pfam" id="PF07584">
    <property type="entry name" value="BatA"/>
    <property type="match status" value="1"/>
</dbReference>
<dbReference type="SUPFAM" id="SSF53300">
    <property type="entry name" value="vWA-like"/>
    <property type="match status" value="1"/>
</dbReference>
<protein>
    <submittedName>
        <fullName evidence="4">Uncharacterized protein</fullName>
    </submittedName>
</protein>
<evidence type="ECO:0000313" key="5">
    <source>
        <dbReference type="Proteomes" id="UP000033111"/>
    </source>
</evidence>
<feature type="transmembrane region" description="Helical" evidence="1">
    <location>
        <begin position="64"/>
        <end position="85"/>
    </location>
</feature>
<evidence type="ECO:0000256" key="1">
    <source>
        <dbReference type="SAM" id="Phobius"/>
    </source>
</evidence>
<dbReference type="InterPro" id="IPR055831">
    <property type="entry name" value="DUF7408"/>
</dbReference>
<reference evidence="4 5" key="1">
    <citation type="submission" date="2014-07" db="EMBL/GenBank/DDBJ databases">
        <title>Methanogenic archaea and the global carbon cycle.</title>
        <authorList>
            <person name="Henriksen J.R."/>
            <person name="Luke J."/>
            <person name="Reinhart S."/>
            <person name="Benedict M.N."/>
            <person name="Youngblut N.D."/>
            <person name="Metcalf M.E."/>
            <person name="Whitaker R.J."/>
            <person name="Metcalf W.W."/>
        </authorList>
    </citation>
    <scope>NUCLEOTIDE SEQUENCE [LARGE SCALE GENOMIC DNA]</scope>
    <source>
        <strain evidence="4 5">T4/M</strain>
    </source>
</reference>
<sequence>MILPMDFEFSQGLAALAGIIPLTIIYLLKPRPKNVILPSLMFVRRISQNVLDSRRTVSKKITDPLFFIQLLTLILLSTAIAGPLLEEVKADSEKVIIIMDSSASMTARDRVDAAKAIAIDSLAEENTIISAESIPVVLAKGLDADDAKEVIDSLEMRNTPADIPKAILTVVNEKENENGKIVVISDFENWAGRAPETYIRIANTRNMELEFRQVGDKTANYAIVDGYLKDRNDGTYEYTCTVKNFNNKSADLEVQLEGGTDSSGTEVSSSVQLAGFGAQQIKFSNIPQGTSTVRILNEDAIPCDNIAYISIPEVKPKKVLVLTDPEETAGKSPLITVISLLPDIQLEVRQTLPDNVTEYDTIIVNSKEKSLPTLDVLEIVAYAKSGKDLIVIGNECLYDSLPMHGLYSVLPVDIISVEDEGSHTIETAGSGKNIFEDVTFGEVYLRRFLVTTPKEGASVLAEVKGTGPLVSMQSIKNGTVTYVGFSDTTGKEAWNNFATTPTYPVFWVKLLRYMWGVGDISETNVNTGRYQAFDQDVLINTPTETVSSSFVYYDECGLYSLNQKTVAANLYDSMESNTFTEERLNLTGENGEIKKLELRTKSPDKPRKYLIYALLLLLIIENAVMFRRRII</sequence>
<keyword evidence="1" id="KW-0472">Membrane</keyword>
<dbReference type="KEGG" id="msw:MSSIT_2824"/>
<name>A0A0E3P6V6_9EURY</name>
<dbReference type="InterPro" id="IPR036465">
    <property type="entry name" value="vWFA_dom_sf"/>
</dbReference>
<organism evidence="4 5">
    <name type="scientific">Methanosarcina siciliae T4/M</name>
    <dbReference type="NCBI Taxonomy" id="1434120"/>
    <lineage>
        <taxon>Archaea</taxon>
        <taxon>Methanobacteriati</taxon>
        <taxon>Methanobacteriota</taxon>
        <taxon>Stenosarchaea group</taxon>
        <taxon>Methanomicrobia</taxon>
        <taxon>Methanosarcinales</taxon>
        <taxon>Methanosarcinaceae</taxon>
        <taxon>Methanosarcina</taxon>
    </lineage>
</organism>
<dbReference type="HOGENOM" id="CLU_032105_0_0_2"/>
<keyword evidence="5" id="KW-1185">Reference proteome</keyword>
<dbReference type="Pfam" id="PF24157">
    <property type="entry name" value="DUF7408"/>
    <property type="match status" value="1"/>
</dbReference>
<evidence type="ECO:0000259" key="2">
    <source>
        <dbReference type="Pfam" id="PF07584"/>
    </source>
</evidence>
<feature type="domain" description="Aerotolerance regulator N-terminal" evidence="2">
    <location>
        <begin position="5"/>
        <end position="83"/>
    </location>
</feature>
<gene>
    <name evidence="4" type="ORF">MSSIT_2824</name>
</gene>